<evidence type="ECO:0000313" key="1">
    <source>
        <dbReference type="EMBL" id="GAI20695.1"/>
    </source>
</evidence>
<reference evidence="1" key="1">
    <citation type="journal article" date="2014" name="Front. Microbiol.">
        <title>High frequency of phylogenetically diverse reductive dehalogenase-homologous genes in deep subseafloor sedimentary metagenomes.</title>
        <authorList>
            <person name="Kawai M."/>
            <person name="Futagami T."/>
            <person name="Toyoda A."/>
            <person name="Takaki Y."/>
            <person name="Nishi S."/>
            <person name="Hori S."/>
            <person name="Arai W."/>
            <person name="Tsubouchi T."/>
            <person name="Morono Y."/>
            <person name="Uchiyama I."/>
            <person name="Ito T."/>
            <person name="Fujiyama A."/>
            <person name="Inagaki F."/>
            <person name="Takami H."/>
        </authorList>
    </citation>
    <scope>NUCLEOTIDE SEQUENCE</scope>
    <source>
        <strain evidence="1">Expedition CK06-06</strain>
    </source>
</reference>
<gene>
    <name evidence="1" type="ORF">S06H3_29376</name>
</gene>
<organism evidence="1">
    <name type="scientific">marine sediment metagenome</name>
    <dbReference type="NCBI Taxonomy" id="412755"/>
    <lineage>
        <taxon>unclassified sequences</taxon>
        <taxon>metagenomes</taxon>
        <taxon>ecological metagenomes</taxon>
    </lineage>
</organism>
<sequence length="31" mass="3559">ISQFKNNWKIFEDYLQSKAQSVVPLSDSGND</sequence>
<dbReference type="EMBL" id="BARV01017206">
    <property type="protein sequence ID" value="GAI20695.1"/>
    <property type="molecule type" value="Genomic_DNA"/>
</dbReference>
<accession>X1N1E5</accession>
<protein>
    <submittedName>
        <fullName evidence="1">Uncharacterized protein</fullName>
    </submittedName>
</protein>
<name>X1N1E5_9ZZZZ</name>
<comment type="caution">
    <text evidence="1">The sequence shown here is derived from an EMBL/GenBank/DDBJ whole genome shotgun (WGS) entry which is preliminary data.</text>
</comment>
<feature type="non-terminal residue" evidence="1">
    <location>
        <position position="1"/>
    </location>
</feature>
<dbReference type="AlphaFoldDB" id="X1N1E5"/>
<proteinExistence type="predicted"/>